<dbReference type="Proteomes" id="UP001374535">
    <property type="component" value="Chromosome 2"/>
</dbReference>
<organism evidence="1 2">
    <name type="scientific">Vigna mungo</name>
    <name type="common">Black gram</name>
    <name type="synonym">Phaseolus mungo</name>
    <dbReference type="NCBI Taxonomy" id="3915"/>
    <lineage>
        <taxon>Eukaryota</taxon>
        <taxon>Viridiplantae</taxon>
        <taxon>Streptophyta</taxon>
        <taxon>Embryophyta</taxon>
        <taxon>Tracheophyta</taxon>
        <taxon>Spermatophyta</taxon>
        <taxon>Magnoliopsida</taxon>
        <taxon>eudicotyledons</taxon>
        <taxon>Gunneridae</taxon>
        <taxon>Pentapetalae</taxon>
        <taxon>rosids</taxon>
        <taxon>fabids</taxon>
        <taxon>Fabales</taxon>
        <taxon>Fabaceae</taxon>
        <taxon>Papilionoideae</taxon>
        <taxon>50 kb inversion clade</taxon>
        <taxon>NPAAA clade</taxon>
        <taxon>indigoferoid/millettioid clade</taxon>
        <taxon>Phaseoleae</taxon>
        <taxon>Vigna</taxon>
    </lineage>
</organism>
<keyword evidence="2" id="KW-1185">Reference proteome</keyword>
<evidence type="ECO:0000313" key="1">
    <source>
        <dbReference type="EMBL" id="WVZ20003.1"/>
    </source>
</evidence>
<name>A0AAQ3P565_VIGMU</name>
<gene>
    <name evidence="1" type="ORF">V8G54_007325</name>
</gene>
<accession>A0AAQ3P565</accession>
<dbReference type="AlphaFoldDB" id="A0AAQ3P565"/>
<sequence>MHALPNKKLKFFKLREQVFGCPLNVFFKQVQLLSFEFGTQILDKFFHKGNKCFLVISRLFLESKGVNNIYNFDGRVINTLFLTTFGRRVCPNVYINCSFNNPLLIKKKKNI</sequence>
<reference evidence="1 2" key="1">
    <citation type="journal article" date="2023" name="Life. Sci Alliance">
        <title>Evolutionary insights into 3D genome organization and epigenetic landscape of Vigna mungo.</title>
        <authorList>
            <person name="Junaid A."/>
            <person name="Singh B."/>
            <person name="Bhatia S."/>
        </authorList>
    </citation>
    <scope>NUCLEOTIDE SEQUENCE [LARGE SCALE GENOMIC DNA]</scope>
    <source>
        <strain evidence="1">Urdbean</strain>
    </source>
</reference>
<evidence type="ECO:0000313" key="2">
    <source>
        <dbReference type="Proteomes" id="UP001374535"/>
    </source>
</evidence>
<protein>
    <submittedName>
        <fullName evidence="1">Uncharacterized protein</fullName>
    </submittedName>
</protein>
<dbReference type="EMBL" id="CP144699">
    <property type="protein sequence ID" value="WVZ20003.1"/>
    <property type="molecule type" value="Genomic_DNA"/>
</dbReference>
<proteinExistence type="predicted"/>